<dbReference type="AlphaFoldDB" id="A0A418X8X0"/>
<dbReference type="InterPro" id="IPR021104">
    <property type="entry name" value="KfrA_DNA-bd_N"/>
</dbReference>
<evidence type="ECO:0000313" key="3">
    <source>
        <dbReference type="EMBL" id="RJG08927.1"/>
    </source>
</evidence>
<accession>A0A418X8X0</accession>
<protein>
    <submittedName>
        <fullName evidence="3">DNA-binding protein</fullName>
    </submittedName>
</protein>
<evidence type="ECO:0000256" key="1">
    <source>
        <dbReference type="SAM" id="MobiDB-lite"/>
    </source>
</evidence>
<keyword evidence="3" id="KW-0238">DNA-binding</keyword>
<dbReference type="OrthoDB" id="7015148at2"/>
<evidence type="ECO:0000259" key="2">
    <source>
        <dbReference type="Pfam" id="PF11740"/>
    </source>
</evidence>
<feature type="region of interest" description="Disordered" evidence="1">
    <location>
        <begin position="165"/>
        <end position="201"/>
    </location>
</feature>
<organism evidence="3 4">
    <name type="scientific">Pseudomonas cavernicola</name>
    <dbReference type="NCBI Taxonomy" id="2320866"/>
    <lineage>
        <taxon>Bacteria</taxon>
        <taxon>Pseudomonadati</taxon>
        <taxon>Pseudomonadota</taxon>
        <taxon>Gammaproteobacteria</taxon>
        <taxon>Pseudomonadales</taxon>
        <taxon>Pseudomonadaceae</taxon>
        <taxon>Pseudomonas</taxon>
    </lineage>
</organism>
<sequence length="337" mass="38076">MARGGINKALVKQARQALLARGENPSLDALRIELGNTGSKTTIHRYLKELEAAEAGRLSTAMPLSDQLTSLVSQLAERLQDEANETVEQAHERWAQERTEHVERLRHAEARIQQLEQHAGTLEGQLKGERQAHQQAQQQLQQAQIENARLLQAKQDLDTRLADRDGQIRSLEEKHQHARDSLEHYRRTSKEQREQEQRRHEAQVQQLQMDTRQLQQTLIVKQDDITQLNRDNERLLTEARLLLKEQAAQQGRLERQTSELAVLKDQLAQSQTAKDTLQERLDALQAESAELQKTVSTQSQRAQGLQVSLAEATTALKLLRQATSPSGLEGTASDAAP</sequence>
<gene>
    <name evidence="3" type="ORF">D3879_24110</name>
</gene>
<dbReference type="Pfam" id="PF11740">
    <property type="entry name" value="KfrA_N"/>
    <property type="match status" value="1"/>
</dbReference>
<dbReference type="RefSeq" id="WP_119956726.1">
    <property type="nucleotide sequence ID" value="NZ_QYUR01000008.1"/>
</dbReference>
<keyword evidence="4" id="KW-1185">Reference proteome</keyword>
<comment type="caution">
    <text evidence="3">The sequence shown here is derived from an EMBL/GenBank/DDBJ whole genome shotgun (WGS) entry which is preliminary data.</text>
</comment>
<dbReference type="EMBL" id="QYUR01000008">
    <property type="protein sequence ID" value="RJG08927.1"/>
    <property type="molecule type" value="Genomic_DNA"/>
</dbReference>
<dbReference type="Proteomes" id="UP000284021">
    <property type="component" value="Unassembled WGS sequence"/>
</dbReference>
<reference evidence="3 4" key="1">
    <citation type="submission" date="2018-09" db="EMBL/GenBank/DDBJ databases">
        <authorList>
            <person name="Zhu H."/>
        </authorList>
    </citation>
    <scope>NUCLEOTIDE SEQUENCE [LARGE SCALE GENOMIC DNA]</scope>
    <source>
        <strain evidence="3 4">K1S02-6</strain>
    </source>
</reference>
<feature type="domain" description="KfrA N-terminal DNA-binding" evidence="2">
    <location>
        <begin position="8"/>
        <end position="118"/>
    </location>
</feature>
<name>A0A418X8X0_9PSED</name>
<evidence type="ECO:0000313" key="4">
    <source>
        <dbReference type="Proteomes" id="UP000284021"/>
    </source>
</evidence>
<proteinExistence type="predicted"/>
<dbReference type="GO" id="GO:0003677">
    <property type="term" value="F:DNA binding"/>
    <property type="evidence" value="ECO:0007669"/>
    <property type="project" value="UniProtKB-KW"/>
</dbReference>